<gene>
    <name evidence="1" type="ORF">NRIC_21520</name>
</gene>
<evidence type="ECO:0008006" key="3">
    <source>
        <dbReference type="Google" id="ProtNLM"/>
    </source>
</evidence>
<name>A0A4P5PD51_9ENTE</name>
<dbReference type="EMBL" id="BJCC01000016">
    <property type="protein sequence ID" value="GCF94261.1"/>
    <property type="molecule type" value="Genomic_DNA"/>
</dbReference>
<evidence type="ECO:0000313" key="2">
    <source>
        <dbReference type="Proteomes" id="UP000290567"/>
    </source>
</evidence>
<dbReference type="PANTHER" id="PTHR34822">
    <property type="entry name" value="GRPB DOMAIN PROTEIN (AFU_ORTHOLOGUE AFUA_1G01530)"/>
    <property type="match status" value="1"/>
</dbReference>
<dbReference type="Gene3D" id="3.30.460.10">
    <property type="entry name" value="Beta Polymerase, domain 2"/>
    <property type="match status" value="1"/>
</dbReference>
<dbReference type="Proteomes" id="UP000290567">
    <property type="component" value="Unassembled WGS sequence"/>
</dbReference>
<dbReference type="InterPro" id="IPR007344">
    <property type="entry name" value="GrpB/CoaE"/>
</dbReference>
<accession>A0A4P5PD51</accession>
<evidence type="ECO:0000313" key="1">
    <source>
        <dbReference type="EMBL" id="GCF94261.1"/>
    </source>
</evidence>
<dbReference type="PANTHER" id="PTHR34822:SF1">
    <property type="entry name" value="GRPB FAMILY PROTEIN"/>
    <property type="match status" value="1"/>
</dbReference>
<dbReference type="SUPFAM" id="SSF81301">
    <property type="entry name" value="Nucleotidyltransferase"/>
    <property type="match status" value="1"/>
</dbReference>
<dbReference type="AlphaFoldDB" id="A0A4P5PD51"/>
<dbReference type="RefSeq" id="WP_146622696.1">
    <property type="nucleotide sequence ID" value="NZ_BJCC01000016.1"/>
</dbReference>
<organism evidence="1 2">
    <name type="scientific">Enterococcus florum</name>
    <dbReference type="NCBI Taxonomy" id="2480627"/>
    <lineage>
        <taxon>Bacteria</taxon>
        <taxon>Bacillati</taxon>
        <taxon>Bacillota</taxon>
        <taxon>Bacilli</taxon>
        <taxon>Lactobacillales</taxon>
        <taxon>Enterococcaceae</taxon>
        <taxon>Enterococcus</taxon>
    </lineage>
</organism>
<reference evidence="2" key="1">
    <citation type="submission" date="2019-02" db="EMBL/GenBank/DDBJ databases">
        <title>Draft genome sequence of Enterococcus sp. Gos25-1.</title>
        <authorList>
            <person name="Tanaka N."/>
            <person name="Shiwa Y."/>
            <person name="Fujita N."/>
        </authorList>
    </citation>
    <scope>NUCLEOTIDE SEQUENCE [LARGE SCALE GENOMIC DNA]</scope>
    <source>
        <strain evidence="2">Gos25-1</strain>
    </source>
</reference>
<dbReference type="InterPro" id="IPR043519">
    <property type="entry name" value="NT_sf"/>
</dbReference>
<proteinExistence type="predicted"/>
<protein>
    <recommendedName>
        <fullName evidence="3">GrpB family protein</fullName>
    </recommendedName>
</protein>
<sequence length="192" mass="22768">MKRLEEMSLEELWALFPIVLKEHSSNYVKWYEEEKQRLTDLFADFEIQRISHIGSTSVEGLIAKPIVDILLEFPEGYDVEGAATLLQNAGWISMIKDKERQRLDLNKGYTPEGFAEKVYHLHVRALGDWDELYFRDYLREYPEVARRYEELKLSLKKTYEHDRDAYTDAKSTFVQTYSQKARQAFGPRYLLK</sequence>
<keyword evidence="2" id="KW-1185">Reference proteome</keyword>
<comment type="caution">
    <text evidence="1">The sequence shown here is derived from an EMBL/GenBank/DDBJ whole genome shotgun (WGS) entry which is preliminary data.</text>
</comment>
<dbReference type="Pfam" id="PF04229">
    <property type="entry name" value="GrpB"/>
    <property type="match status" value="1"/>
</dbReference>
<dbReference type="OrthoDB" id="9799092at2"/>